<reference evidence="1" key="1">
    <citation type="submission" date="2023-11" db="EMBL/GenBank/DDBJ databases">
        <title>Genome assemblies of two species of porcelain crab, Petrolisthes cinctipes and Petrolisthes manimaculis (Anomura: Porcellanidae).</title>
        <authorList>
            <person name="Angst P."/>
        </authorList>
    </citation>
    <scope>NUCLEOTIDE SEQUENCE</scope>
    <source>
        <strain evidence="1">PB745_02</strain>
        <tissue evidence="1">Gill</tissue>
    </source>
</reference>
<dbReference type="AlphaFoldDB" id="A0AAE1TXY2"/>
<dbReference type="EMBL" id="JAWZYT010002861">
    <property type="protein sequence ID" value="KAK4301521.1"/>
    <property type="molecule type" value="Genomic_DNA"/>
</dbReference>
<comment type="caution">
    <text evidence="1">The sequence shown here is derived from an EMBL/GenBank/DDBJ whole genome shotgun (WGS) entry which is preliminary data.</text>
</comment>
<sequence>MFRAFTFTGRVALSQQDQTFPITILRDTGAAQSILVHDAVPNLSRKLTGEKVLLSDLSTSQVSHPLAEVYLECPFFNADVQVAVKYGVLPVKGVQLLLGNDLAGALIVPNVTTVDEPLPEVLVEAPDLYPTCAVTRAQAKLAETTLSKSLPSLPFYQVQDDLINQPLSKEELITAQNFDPSSPEVDIGTVLPVALCASGPSLKNNMELEAEEESSLPIDIPCNQGFLSNSGIMTNLKDYFCNLKPEQETDLIQLLHKFPF</sequence>
<protein>
    <submittedName>
        <fullName evidence="1">Uncharacterized protein</fullName>
    </submittedName>
</protein>
<proteinExistence type="predicted"/>
<evidence type="ECO:0000313" key="1">
    <source>
        <dbReference type="EMBL" id="KAK4301521.1"/>
    </source>
</evidence>
<gene>
    <name evidence="1" type="ORF">Pmani_026299</name>
</gene>
<accession>A0AAE1TXY2</accession>
<evidence type="ECO:0000313" key="2">
    <source>
        <dbReference type="Proteomes" id="UP001292094"/>
    </source>
</evidence>
<keyword evidence="2" id="KW-1185">Reference proteome</keyword>
<name>A0AAE1TXY2_9EUCA</name>
<organism evidence="1 2">
    <name type="scientific">Petrolisthes manimaculis</name>
    <dbReference type="NCBI Taxonomy" id="1843537"/>
    <lineage>
        <taxon>Eukaryota</taxon>
        <taxon>Metazoa</taxon>
        <taxon>Ecdysozoa</taxon>
        <taxon>Arthropoda</taxon>
        <taxon>Crustacea</taxon>
        <taxon>Multicrustacea</taxon>
        <taxon>Malacostraca</taxon>
        <taxon>Eumalacostraca</taxon>
        <taxon>Eucarida</taxon>
        <taxon>Decapoda</taxon>
        <taxon>Pleocyemata</taxon>
        <taxon>Anomura</taxon>
        <taxon>Galatheoidea</taxon>
        <taxon>Porcellanidae</taxon>
        <taxon>Petrolisthes</taxon>
    </lineage>
</organism>
<dbReference type="Proteomes" id="UP001292094">
    <property type="component" value="Unassembled WGS sequence"/>
</dbReference>